<dbReference type="InterPro" id="IPR015892">
    <property type="entry name" value="Carbonic_anhydrase_CS"/>
</dbReference>
<feature type="binding site" evidence="6">
    <location>
        <position position="47"/>
    </location>
    <ligand>
        <name>Zn(2+)</name>
        <dbReference type="ChEBI" id="CHEBI:29105"/>
    </ligand>
</feature>
<comment type="similarity">
    <text evidence="1 7">Belongs to the beta-class carbonic anhydrase family.</text>
</comment>
<dbReference type="PANTHER" id="PTHR11002:SF45">
    <property type="entry name" value="CARBONIC ANHYDRASE"/>
    <property type="match status" value="1"/>
</dbReference>
<dbReference type="AlphaFoldDB" id="A0A438EZF4"/>
<dbReference type="PROSITE" id="PS00704">
    <property type="entry name" value="PROK_CO2_ANHYDRASE_1"/>
    <property type="match status" value="1"/>
</dbReference>
<dbReference type="SUPFAM" id="SSF53056">
    <property type="entry name" value="beta-carbonic anhydrase, cab"/>
    <property type="match status" value="1"/>
</dbReference>
<dbReference type="InterPro" id="IPR001765">
    <property type="entry name" value="Carbonic_anhydrase"/>
</dbReference>
<organism evidence="8 9">
    <name type="scientific">Vitis vinifera</name>
    <name type="common">Grape</name>
    <dbReference type="NCBI Taxonomy" id="29760"/>
    <lineage>
        <taxon>Eukaryota</taxon>
        <taxon>Viridiplantae</taxon>
        <taxon>Streptophyta</taxon>
        <taxon>Embryophyta</taxon>
        <taxon>Tracheophyta</taxon>
        <taxon>Spermatophyta</taxon>
        <taxon>Magnoliopsida</taxon>
        <taxon>eudicotyledons</taxon>
        <taxon>Gunneridae</taxon>
        <taxon>Pentapetalae</taxon>
        <taxon>rosids</taxon>
        <taxon>Vitales</taxon>
        <taxon>Vitaceae</taxon>
        <taxon>Viteae</taxon>
        <taxon>Vitis</taxon>
    </lineage>
</organism>
<proteinExistence type="inferred from homology"/>
<evidence type="ECO:0000256" key="3">
    <source>
        <dbReference type="ARBA" id="ARBA00022833"/>
    </source>
</evidence>
<dbReference type="GO" id="GO:0004089">
    <property type="term" value="F:carbonate dehydratase activity"/>
    <property type="evidence" value="ECO:0007669"/>
    <property type="project" value="UniProtKB-UniRule"/>
</dbReference>
<keyword evidence="6" id="KW-0479">Metal-binding</keyword>
<dbReference type="EC" id="4.2.1.1" evidence="2 7"/>
<gene>
    <name evidence="8" type="primary">CAHC_2</name>
    <name evidence="8" type="ORF">CK203_080636</name>
</gene>
<accession>A0A438EZF4</accession>
<evidence type="ECO:0000256" key="2">
    <source>
        <dbReference type="ARBA" id="ARBA00012925"/>
    </source>
</evidence>
<evidence type="ECO:0000256" key="4">
    <source>
        <dbReference type="ARBA" id="ARBA00023239"/>
    </source>
</evidence>
<comment type="cofactor">
    <cofactor evidence="6">
        <name>Zn(2+)</name>
        <dbReference type="ChEBI" id="CHEBI:29105"/>
    </cofactor>
    <text evidence="6">Binds 1 zinc ion per subunit.</text>
</comment>
<dbReference type="Proteomes" id="UP000288805">
    <property type="component" value="Unassembled WGS sequence"/>
</dbReference>
<dbReference type="PANTHER" id="PTHR11002">
    <property type="entry name" value="CARBONIC ANHYDRASE"/>
    <property type="match status" value="1"/>
</dbReference>
<evidence type="ECO:0000256" key="7">
    <source>
        <dbReference type="RuleBase" id="RU003956"/>
    </source>
</evidence>
<dbReference type="InterPro" id="IPR036874">
    <property type="entry name" value="Carbonic_anhydrase_sf"/>
</dbReference>
<dbReference type="GO" id="GO:0008270">
    <property type="term" value="F:zinc ion binding"/>
    <property type="evidence" value="ECO:0007669"/>
    <property type="project" value="UniProtKB-UniRule"/>
</dbReference>
<keyword evidence="4 7" id="KW-0456">Lyase</keyword>
<evidence type="ECO:0000313" key="8">
    <source>
        <dbReference type="EMBL" id="RVW53114.1"/>
    </source>
</evidence>
<dbReference type="EMBL" id="QGNW01001158">
    <property type="protein sequence ID" value="RVW53114.1"/>
    <property type="molecule type" value="Genomic_DNA"/>
</dbReference>
<evidence type="ECO:0000313" key="9">
    <source>
        <dbReference type="Proteomes" id="UP000288805"/>
    </source>
</evidence>
<keyword evidence="3 6" id="KW-0862">Zinc</keyword>
<dbReference type="Gene3D" id="3.40.1050.10">
    <property type="entry name" value="Carbonic anhydrase"/>
    <property type="match status" value="2"/>
</dbReference>
<reference evidence="8 9" key="1">
    <citation type="journal article" date="2018" name="PLoS Genet.">
        <title>Population sequencing reveals clonal diversity and ancestral inbreeding in the grapevine cultivar Chardonnay.</title>
        <authorList>
            <person name="Roach M.J."/>
            <person name="Johnson D.L."/>
            <person name="Bohlmann J."/>
            <person name="van Vuuren H.J."/>
            <person name="Jones S.J."/>
            <person name="Pretorius I.S."/>
            <person name="Schmidt S.A."/>
            <person name="Borneman A.R."/>
        </authorList>
    </citation>
    <scope>NUCLEOTIDE SEQUENCE [LARGE SCALE GENOMIC DNA]</scope>
    <source>
        <strain evidence="9">cv. Chardonnay</strain>
        <tissue evidence="8">Leaf</tissue>
    </source>
</reference>
<evidence type="ECO:0000256" key="6">
    <source>
        <dbReference type="PIRSR" id="PIRSR601765-1"/>
    </source>
</evidence>
<comment type="catalytic activity">
    <reaction evidence="5 7">
        <text>hydrogencarbonate + H(+) = CO2 + H2O</text>
        <dbReference type="Rhea" id="RHEA:10748"/>
        <dbReference type="ChEBI" id="CHEBI:15377"/>
        <dbReference type="ChEBI" id="CHEBI:15378"/>
        <dbReference type="ChEBI" id="CHEBI:16526"/>
        <dbReference type="ChEBI" id="CHEBI:17544"/>
        <dbReference type="EC" id="4.2.1.1"/>
    </reaction>
</comment>
<dbReference type="Pfam" id="PF00484">
    <property type="entry name" value="Pro_CA"/>
    <property type="match status" value="1"/>
</dbReference>
<protein>
    <recommendedName>
        <fullName evidence="2 7">Carbonic anhydrase</fullName>
        <ecNumber evidence="2 7">4.2.1.1</ecNumber>
    </recommendedName>
    <alternativeName>
        <fullName evidence="7">Carbonate dehydratase</fullName>
    </alternativeName>
</protein>
<evidence type="ECO:0000256" key="1">
    <source>
        <dbReference type="ARBA" id="ARBA00006217"/>
    </source>
</evidence>
<name>A0A438EZF4_VITVI</name>
<feature type="binding site" evidence="6">
    <location>
        <position position="49"/>
    </location>
    <ligand>
        <name>Zn(2+)</name>
        <dbReference type="ChEBI" id="CHEBI:29105"/>
    </ligand>
</feature>
<comment type="function">
    <text evidence="7">Reversible hydration of carbon dioxide.</text>
</comment>
<sequence length="147" mass="16919">MNFLFCVPKEENEIEEDDERRRIIFEDPDEYKKLAKGQHPKFLVFACSDSRVCPSHVLNFKPGQAFMVRNIANMAKVKSEWGDKSFEQHCQYCEKESVDSSLVNLLSDPYARAAVAERDLKLVGGYYNFVHGTFGFGRLMLILILCV</sequence>
<dbReference type="GO" id="GO:0015976">
    <property type="term" value="P:carbon utilization"/>
    <property type="evidence" value="ECO:0007669"/>
    <property type="project" value="InterPro"/>
</dbReference>
<dbReference type="SMART" id="SM00947">
    <property type="entry name" value="Pro_CA"/>
    <property type="match status" value="1"/>
</dbReference>
<evidence type="ECO:0000256" key="5">
    <source>
        <dbReference type="ARBA" id="ARBA00048348"/>
    </source>
</evidence>
<comment type="caution">
    <text evidence="8">The sequence shown here is derived from an EMBL/GenBank/DDBJ whole genome shotgun (WGS) entry which is preliminary data.</text>
</comment>